<evidence type="ECO:0000256" key="14">
    <source>
        <dbReference type="PROSITE-ProRule" id="PRU00560"/>
    </source>
</evidence>
<gene>
    <name evidence="17" type="ORF">COY52_10845</name>
</gene>
<evidence type="ECO:0000256" key="13">
    <source>
        <dbReference type="ARBA" id="ARBA00048988"/>
    </source>
</evidence>
<evidence type="ECO:0000256" key="2">
    <source>
        <dbReference type="ARBA" id="ARBA00022741"/>
    </source>
</evidence>
<evidence type="ECO:0000256" key="12">
    <source>
        <dbReference type="ARBA" id="ARBA00034808"/>
    </source>
</evidence>
<dbReference type="Pfam" id="PF13361">
    <property type="entry name" value="UvrD_C"/>
    <property type="match status" value="2"/>
</dbReference>
<evidence type="ECO:0000313" key="18">
    <source>
        <dbReference type="Proteomes" id="UP000229307"/>
    </source>
</evidence>
<keyword evidence="1" id="KW-0540">Nuclease</keyword>
<dbReference type="AlphaFoldDB" id="A0A2M7S5N1"/>
<dbReference type="GO" id="GO:0043138">
    <property type="term" value="F:3'-5' DNA helicase activity"/>
    <property type="evidence" value="ECO:0007669"/>
    <property type="project" value="UniProtKB-EC"/>
</dbReference>
<dbReference type="Proteomes" id="UP000229307">
    <property type="component" value="Unassembled WGS sequence"/>
</dbReference>
<comment type="catalytic activity">
    <reaction evidence="11">
        <text>Couples ATP hydrolysis with the unwinding of duplex DNA by translocating in the 3'-5' direction.</text>
        <dbReference type="EC" id="5.6.2.4"/>
    </reaction>
</comment>
<evidence type="ECO:0000256" key="3">
    <source>
        <dbReference type="ARBA" id="ARBA00022763"/>
    </source>
</evidence>
<dbReference type="EMBL" id="PFMR01000298">
    <property type="protein sequence ID" value="PIZ14842.1"/>
    <property type="molecule type" value="Genomic_DNA"/>
</dbReference>
<dbReference type="InterPro" id="IPR011604">
    <property type="entry name" value="PDDEXK-like_dom_sf"/>
</dbReference>
<dbReference type="GO" id="GO:0033202">
    <property type="term" value="C:DNA helicase complex"/>
    <property type="evidence" value="ECO:0007669"/>
    <property type="project" value="TreeGrafter"/>
</dbReference>
<dbReference type="Pfam" id="PF00580">
    <property type="entry name" value="UvrD-helicase"/>
    <property type="match status" value="1"/>
</dbReference>
<proteinExistence type="predicted"/>
<dbReference type="PANTHER" id="PTHR11070">
    <property type="entry name" value="UVRD / RECB / PCRA DNA HELICASE FAMILY MEMBER"/>
    <property type="match status" value="1"/>
</dbReference>
<keyword evidence="3" id="KW-0227">DNA damage</keyword>
<dbReference type="InterPro" id="IPR000212">
    <property type="entry name" value="DNA_helicase_UvrD/REP"/>
</dbReference>
<dbReference type="Gene3D" id="3.40.50.300">
    <property type="entry name" value="P-loop containing nucleotide triphosphate hydrolases"/>
    <property type="match status" value="3"/>
</dbReference>
<keyword evidence="6" id="KW-0269">Exonuclease</keyword>
<dbReference type="EC" id="5.6.2.4" evidence="12"/>
<keyword evidence="7 14" id="KW-0067">ATP-binding</keyword>
<dbReference type="InterPro" id="IPR014017">
    <property type="entry name" value="DNA_helicase_UvrD-like_C"/>
</dbReference>
<dbReference type="PANTHER" id="PTHR11070:SF2">
    <property type="entry name" value="ATP-DEPENDENT DNA HELICASE SRS2"/>
    <property type="match status" value="1"/>
</dbReference>
<dbReference type="GO" id="GO:0000725">
    <property type="term" value="P:recombinational repair"/>
    <property type="evidence" value="ECO:0007669"/>
    <property type="project" value="TreeGrafter"/>
</dbReference>
<dbReference type="InterPro" id="IPR027417">
    <property type="entry name" value="P-loop_NTPase"/>
</dbReference>
<keyword evidence="4 14" id="KW-0378">Hydrolase</keyword>
<dbReference type="SUPFAM" id="SSF52540">
    <property type="entry name" value="P-loop containing nucleoside triphosphate hydrolases"/>
    <property type="match status" value="1"/>
</dbReference>
<dbReference type="GO" id="GO:0004527">
    <property type="term" value="F:exonuclease activity"/>
    <property type="evidence" value="ECO:0007669"/>
    <property type="project" value="UniProtKB-KW"/>
</dbReference>
<protein>
    <recommendedName>
        <fullName evidence="12">DNA 3'-5' helicase</fullName>
        <ecNumber evidence="12">5.6.2.4</ecNumber>
    </recommendedName>
</protein>
<evidence type="ECO:0000256" key="6">
    <source>
        <dbReference type="ARBA" id="ARBA00022839"/>
    </source>
</evidence>
<feature type="domain" description="UvrD-like helicase ATP-binding" evidence="16">
    <location>
        <begin position="1"/>
        <end position="436"/>
    </location>
</feature>
<accession>A0A2M7S5N1</accession>
<keyword evidence="10" id="KW-0413">Isomerase</keyword>
<reference evidence="18" key="1">
    <citation type="submission" date="2017-09" db="EMBL/GenBank/DDBJ databases">
        <title>Depth-based differentiation of microbial function through sediment-hosted aquifers and enrichment of novel symbionts in the deep terrestrial subsurface.</title>
        <authorList>
            <person name="Probst A.J."/>
            <person name="Ladd B."/>
            <person name="Jarett J.K."/>
            <person name="Geller-Mcgrath D.E."/>
            <person name="Sieber C.M.K."/>
            <person name="Emerson J.B."/>
            <person name="Anantharaman K."/>
            <person name="Thomas B.C."/>
            <person name="Malmstrom R."/>
            <person name="Stieglmeier M."/>
            <person name="Klingl A."/>
            <person name="Woyke T."/>
            <person name="Ryan C.M."/>
            <person name="Banfield J.F."/>
        </authorList>
    </citation>
    <scope>NUCLEOTIDE SEQUENCE [LARGE SCALE GENOMIC DNA]</scope>
</reference>
<evidence type="ECO:0000256" key="4">
    <source>
        <dbReference type="ARBA" id="ARBA00022801"/>
    </source>
</evidence>
<keyword evidence="5 14" id="KW-0347">Helicase</keyword>
<evidence type="ECO:0000259" key="16">
    <source>
        <dbReference type="PROSITE" id="PS51198"/>
    </source>
</evidence>
<dbReference type="GO" id="GO:0005829">
    <property type="term" value="C:cytosol"/>
    <property type="evidence" value="ECO:0007669"/>
    <property type="project" value="TreeGrafter"/>
</dbReference>
<evidence type="ECO:0000256" key="7">
    <source>
        <dbReference type="ARBA" id="ARBA00022840"/>
    </source>
</evidence>
<dbReference type="Gene3D" id="1.10.3170.10">
    <property type="entry name" value="Recbcd, chain B, domain 2"/>
    <property type="match status" value="1"/>
</dbReference>
<evidence type="ECO:0000313" key="17">
    <source>
        <dbReference type="EMBL" id="PIZ14842.1"/>
    </source>
</evidence>
<dbReference type="InterPro" id="IPR014016">
    <property type="entry name" value="UvrD-like_ATP-bd"/>
</dbReference>
<evidence type="ECO:0000256" key="10">
    <source>
        <dbReference type="ARBA" id="ARBA00023235"/>
    </source>
</evidence>
<feature type="region of interest" description="Disordered" evidence="15">
    <location>
        <begin position="828"/>
        <end position="861"/>
    </location>
</feature>
<sequence length="1025" mass="116511">MEKFPHIHVVDASAGSGKTEKLALRAVNLIFAKGIREMLAITFTNDATREMRQRILETLKKAALEDGDSGKGEKVIGEILKEKIKDGLNAGKVKKEAALAIDGILRNYLDFRVSTIDSFVNRVCAASALEIGFPPRYEVVMDAQPYIEYAVDYLVSGIGSREDAREFGKFIESYLTIEDQKSWNPRDIILKNVTELRKREGILGSSLQLPEHGFGTKGEFEKAKKAIMETFETKEIPRFESEFKGTEDKKEKARIEKLTEKVRDALNEGDPGKLKDRKMDELLPATQKALSDFYYRLSSSRYSEYLKMLDRVKAELESIRHKESIVFVDELNTEVRKFIAREGIVPQIYCMLGETIRHYLIDEFQDTSDLQWDNFRPLIENGLSEGGSLFYVGDRKQAIFRFRGGNPRLFSEARESFRDIVEDISEQRLEENYRSKKEIVEANNGFFSGQNLKKAIEGKKLEKEIEEVYRDVKQEAAREDPDGGIFSAVRFKAANKEDLYEKLKAVLLPVLKGTLKKHKPEEVAFLVMSNEETEILTAWLSEQGFQAESQVTMDIRKNRVTQEIISFLKFLGSPADNFSLSSFLSGDIFRRAAGITREESYARLNALKDERIYYTAFRKTYPAEWKTCFEHFFKKAGFLPPYDLVSEFLKVYNVLQNFPGSESFVMRLLEFINQLEKKGENSLRALLDYWVSSDEDDDSFQLVLPSCPDAIKVKTIFKAKGLGFPVVFMVFLPHTVRDNSFLAEENGRMTMKYITKEYAGFCPGLREEYEAETERKFFDEFNELYVGMTRAKDELRAFICETHQSNELAALAGTEQAPAAVPATVAEGPAENQEGYARKKPASDAPAVPAERIKDTPGWGRRISRRVSGTEAFKDPGVMERKKRGEFIHGVLSSINGAGEITREFMDEKLKAAAERQRYAGDLKEAGSVLAGLFRDERVRKWFSAKGENEKEVVSGKGETFRMDRVVCSEGLVEIIDFKSGGADKEKHLEQVRNYIRLVSEAGSGRTVKGYIVYIEENRVVEAGG</sequence>
<dbReference type="PROSITE" id="PS51198">
    <property type="entry name" value="UVRD_HELICASE_ATP_BIND"/>
    <property type="match status" value="1"/>
</dbReference>
<dbReference type="GO" id="GO:0003677">
    <property type="term" value="F:DNA binding"/>
    <property type="evidence" value="ECO:0007669"/>
    <property type="project" value="UniProtKB-KW"/>
</dbReference>
<dbReference type="GO" id="GO:0016887">
    <property type="term" value="F:ATP hydrolysis activity"/>
    <property type="evidence" value="ECO:0007669"/>
    <property type="project" value="RHEA"/>
</dbReference>
<name>A0A2M7S5N1_9BACT</name>
<keyword evidence="9" id="KW-0234">DNA repair</keyword>
<evidence type="ECO:0000256" key="15">
    <source>
        <dbReference type="SAM" id="MobiDB-lite"/>
    </source>
</evidence>
<organism evidence="17 18">
    <name type="scientific">Candidatus Desantisbacteria bacterium CG_4_10_14_0_8_um_filter_48_22</name>
    <dbReference type="NCBI Taxonomy" id="1974543"/>
    <lineage>
        <taxon>Bacteria</taxon>
        <taxon>Candidatus Desantisiibacteriota</taxon>
    </lineage>
</organism>
<dbReference type="Gene3D" id="3.90.320.10">
    <property type="match status" value="1"/>
</dbReference>
<evidence type="ECO:0000256" key="1">
    <source>
        <dbReference type="ARBA" id="ARBA00022722"/>
    </source>
</evidence>
<evidence type="ECO:0000256" key="11">
    <source>
        <dbReference type="ARBA" id="ARBA00034617"/>
    </source>
</evidence>
<comment type="caution">
    <text evidence="17">The sequence shown here is derived from an EMBL/GenBank/DDBJ whole genome shotgun (WGS) entry which is preliminary data.</text>
</comment>
<keyword evidence="2 14" id="KW-0547">Nucleotide-binding</keyword>
<keyword evidence="8" id="KW-0238">DNA-binding</keyword>
<dbReference type="GO" id="GO:0005524">
    <property type="term" value="F:ATP binding"/>
    <property type="evidence" value="ECO:0007669"/>
    <property type="project" value="UniProtKB-UniRule"/>
</dbReference>
<evidence type="ECO:0000256" key="5">
    <source>
        <dbReference type="ARBA" id="ARBA00022806"/>
    </source>
</evidence>
<evidence type="ECO:0000256" key="9">
    <source>
        <dbReference type="ARBA" id="ARBA00023204"/>
    </source>
</evidence>
<evidence type="ECO:0000256" key="8">
    <source>
        <dbReference type="ARBA" id="ARBA00023125"/>
    </source>
</evidence>
<feature type="binding site" evidence="14">
    <location>
        <begin position="12"/>
        <end position="19"/>
    </location>
    <ligand>
        <name>ATP</name>
        <dbReference type="ChEBI" id="CHEBI:30616"/>
    </ligand>
</feature>
<comment type="catalytic activity">
    <reaction evidence="13">
        <text>ATP + H2O = ADP + phosphate + H(+)</text>
        <dbReference type="Rhea" id="RHEA:13065"/>
        <dbReference type="ChEBI" id="CHEBI:15377"/>
        <dbReference type="ChEBI" id="CHEBI:15378"/>
        <dbReference type="ChEBI" id="CHEBI:30616"/>
        <dbReference type="ChEBI" id="CHEBI:43474"/>
        <dbReference type="ChEBI" id="CHEBI:456216"/>
        <dbReference type="EC" id="5.6.2.4"/>
    </reaction>
</comment>